<name>A0A0U4C4E5_9ACTN</name>
<feature type="transmembrane region" description="Helical" evidence="19">
    <location>
        <begin position="202"/>
        <end position="221"/>
    </location>
</feature>
<feature type="transmembrane region" description="Helical" evidence="19">
    <location>
        <begin position="109"/>
        <end position="130"/>
    </location>
</feature>
<evidence type="ECO:0000256" key="9">
    <source>
        <dbReference type="ARBA" id="ARBA00022679"/>
    </source>
</evidence>
<dbReference type="GO" id="GO:0051073">
    <property type="term" value="F:adenosylcobinamide-GDP ribazoletransferase activity"/>
    <property type="evidence" value="ECO:0007669"/>
    <property type="project" value="UniProtKB-UniRule"/>
</dbReference>
<proteinExistence type="inferred from homology"/>
<dbReference type="InterPro" id="IPR003805">
    <property type="entry name" value="CobS"/>
</dbReference>
<feature type="transmembrane region" description="Helical" evidence="19">
    <location>
        <begin position="32"/>
        <end position="53"/>
    </location>
</feature>
<evidence type="ECO:0000256" key="18">
    <source>
        <dbReference type="ARBA" id="ARBA00049504"/>
    </source>
</evidence>
<dbReference type="Pfam" id="PF02654">
    <property type="entry name" value="CobS"/>
    <property type="match status" value="1"/>
</dbReference>
<keyword evidence="11 19" id="KW-0460">Magnesium</keyword>
<dbReference type="HAMAP" id="MF_00719">
    <property type="entry name" value="CobS"/>
    <property type="match status" value="1"/>
</dbReference>
<evidence type="ECO:0000256" key="5">
    <source>
        <dbReference type="ARBA" id="ARBA00013200"/>
    </source>
</evidence>
<comment type="cofactor">
    <cofactor evidence="1 19">
        <name>Mg(2+)</name>
        <dbReference type="ChEBI" id="CHEBI:18420"/>
    </cofactor>
</comment>
<dbReference type="GO" id="GO:0005886">
    <property type="term" value="C:plasma membrane"/>
    <property type="evidence" value="ECO:0007669"/>
    <property type="project" value="UniProtKB-SubCell"/>
</dbReference>
<comment type="catalytic activity">
    <reaction evidence="17 19">
        <text>alpha-ribazole + adenosylcob(III)inamide-GDP = adenosylcob(III)alamin + GMP + H(+)</text>
        <dbReference type="Rhea" id="RHEA:16049"/>
        <dbReference type="ChEBI" id="CHEBI:10329"/>
        <dbReference type="ChEBI" id="CHEBI:15378"/>
        <dbReference type="ChEBI" id="CHEBI:18408"/>
        <dbReference type="ChEBI" id="CHEBI:58115"/>
        <dbReference type="ChEBI" id="CHEBI:60487"/>
        <dbReference type="EC" id="2.7.8.26"/>
    </reaction>
</comment>
<dbReference type="KEGG" id="aer:AERYTH_14605"/>
<dbReference type="RefSeq" id="WP_067860218.1">
    <property type="nucleotide sequence ID" value="NZ_CP011502.1"/>
</dbReference>
<dbReference type="OrthoDB" id="9794223at2"/>
<comment type="function">
    <text evidence="14 19">Joins adenosylcobinamide-GDP and alpha-ribazole to generate adenosylcobalamin (Ado-cobalamin). Also synthesizes adenosylcobalamin 5'-phosphate from adenosylcobinamide-GDP and alpha-ribazole 5'-phosphate.</text>
</comment>
<keyword evidence="10 19" id="KW-0812">Transmembrane</keyword>
<evidence type="ECO:0000256" key="19">
    <source>
        <dbReference type="HAMAP-Rule" id="MF_00719"/>
    </source>
</evidence>
<dbReference type="GO" id="GO:0008818">
    <property type="term" value="F:cobalamin 5'-phosphate synthase activity"/>
    <property type="evidence" value="ECO:0007669"/>
    <property type="project" value="UniProtKB-UniRule"/>
</dbReference>
<keyword evidence="21" id="KW-1185">Reference proteome</keyword>
<comment type="catalytic activity">
    <reaction evidence="18 19">
        <text>alpha-ribazole 5'-phosphate + adenosylcob(III)inamide-GDP = adenosylcob(III)alamin 5'-phosphate + GMP + H(+)</text>
        <dbReference type="Rhea" id="RHEA:23560"/>
        <dbReference type="ChEBI" id="CHEBI:15378"/>
        <dbReference type="ChEBI" id="CHEBI:57918"/>
        <dbReference type="ChEBI" id="CHEBI:58115"/>
        <dbReference type="ChEBI" id="CHEBI:60487"/>
        <dbReference type="ChEBI" id="CHEBI:60493"/>
        <dbReference type="EC" id="2.7.8.26"/>
    </reaction>
</comment>
<keyword evidence="9 19" id="KW-0808">Transferase</keyword>
<keyword evidence="12 19" id="KW-1133">Transmembrane helix</keyword>
<feature type="transmembrane region" description="Helical" evidence="19">
    <location>
        <begin position="167"/>
        <end position="190"/>
    </location>
</feature>
<keyword evidence="7 19" id="KW-1003">Cell membrane</keyword>
<evidence type="ECO:0000256" key="11">
    <source>
        <dbReference type="ARBA" id="ARBA00022842"/>
    </source>
</evidence>
<evidence type="ECO:0000256" key="3">
    <source>
        <dbReference type="ARBA" id="ARBA00004663"/>
    </source>
</evidence>
<comment type="similarity">
    <text evidence="4 19">Belongs to the CobS family.</text>
</comment>
<keyword evidence="8 19" id="KW-0169">Cobalamin biosynthesis</keyword>
<evidence type="ECO:0000256" key="6">
    <source>
        <dbReference type="ARBA" id="ARBA00015850"/>
    </source>
</evidence>
<evidence type="ECO:0000256" key="1">
    <source>
        <dbReference type="ARBA" id="ARBA00001946"/>
    </source>
</evidence>
<evidence type="ECO:0000256" key="15">
    <source>
        <dbReference type="ARBA" id="ARBA00032605"/>
    </source>
</evidence>
<keyword evidence="13 19" id="KW-0472">Membrane</keyword>
<feature type="transmembrane region" description="Helical" evidence="19">
    <location>
        <begin position="136"/>
        <end position="155"/>
    </location>
</feature>
<evidence type="ECO:0000256" key="8">
    <source>
        <dbReference type="ARBA" id="ARBA00022573"/>
    </source>
</evidence>
<dbReference type="PANTHER" id="PTHR34148">
    <property type="entry name" value="ADENOSYLCOBINAMIDE-GDP RIBAZOLETRANSFERASE"/>
    <property type="match status" value="1"/>
</dbReference>
<dbReference type="PATRIC" id="fig|2041.4.peg.3046"/>
<dbReference type="EC" id="2.7.8.26" evidence="5 19"/>
<dbReference type="EMBL" id="CP011502">
    <property type="protein sequence ID" value="ALX05839.1"/>
    <property type="molecule type" value="Genomic_DNA"/>
</dbReference>
<dbReference type="STRING" id="2041.AERYTH_14605"/>
<sequence length="251" mass="24950">MTLDAWRLAVGTLSAWPVRPPRTVDRDVAGRAMLLAPLAVLPLAVAATLLVLVADAAGLAPFVTGLLVVALLALGTRAFHLDGLADTADGLTSSYERERTLAVMRSGDVGPAGAAALVLVLGLQAAGVAALAASDAALVVGAAVLLSRGTLALACARPVPAGEGSRLGATVAGTVPVVAAVAALLVWTALLVGSGLLVDVPWWRTLVAAGVAVVVLALLLLRARRRLGGVTGDVLGAGVELTLAAVLVVLS</sequence>
<evidence type="ECO:0000256" key="16">
    <source>
        <dbReference type="ARBA" id="ARBA00032853"/>
    </source>
</evidence>
<feature type="transmembrane region" description="Helical" evidence="19">
    <location>
        <begin position="59"/>
        <end position="79"/>
    </location>
</feature>
<evidence type="ECO:0000256" key="17">
    <source>
        <dbReference type="ARBA" id="ARBA00048623"/>
    </source>
</evidence>
<evidence type="ECO:0000256" key="2">
    <source>
        <dbReference type="ARBA" id="ARBA00004651"/>
    </source>
</evidence>
<evidence type="ECO:0000313" key="20">
    <source>
        <dbReference type="EMBL" id="ALX05839.1"/>
    </source>
</evidence>
<organism evidence="20 21">
    <name type="scientific">Aeromicrobium erythreum</name>
    <dbReference type="NCBI Taxonomy" id="2041"/>
    <lineage>
        <taxon>Bacteria</taxon>
        <taxon>Bacillati</taxon>
        <taxon>Actinomycetota</taxon>
        <taxon>Actinomycetes</taxon>
        <taxon>Propionibacteriales</taxon>
        <taxon>Nocardioidaceae</taxon>
        <taxon>Aeromicrobium</taxon>
    </lineage>
</organism>
<evidence type="ECO:0000313" key="21">
    <source>
        <dbReference type="Proteomes" id="UP000067689"/>
    </source>
</evidence>
<dbReference type="GO" id="GO:0009236">
    <property type="term" value="P:cobalamin biosynthetic process"/>
    <property type="evidence" value="ECO:0007669"/>
    <property type="project" value="UniProtKB-UniRule"/>
</dbReference>
<evidence type="ECO:0000256" key="13">
    <source>
        <dbReference type="ARBA" id="ARBA00023136"/>
    </source>
</evidence>
<gene>
    <name evidence="19" type="primary">cobS</name>
    <name evidence="20" type="ORF">AERYTH_14605</name>
</gene>
<dbReference type="UniPathway" id="UPA00148">
    <property type="reaction ID" value="UER00238"/>
</dbReference>
<comment type="pathway">
    <text evidence="3 19">Cofactor biosynthesis; adenosylcobalamin biosynthesis; adenosylcobalamin from cob(II)yrinate a,c-diamide: step 7/7.</text>
</comment>
<evidence type="ECO:0000256" key="10">
    <source>
        <dbReference type="ARBA" id="ARBA00022692"/>
    </source>
</evidence>
<reference evidence="20 21" key="1">
    <citation type="journal article" date="1991" name="Int. J. Syst. Bacteriol.">
        <title>Description of the erythromycin-producing bacterium Arthrobacter sp. strain NRRL B-3381 as Aeromicrobium erythreum gen. nov., sp. nov.</title>
        <authorList>
            <person name="Miller E.S."/>
            <person name="Woese C.R."/>
            <person name="Brenner S."/>
        </authorList>
    </citation>
    <scope>NUCLEOTIDE SEQUENCE [LARGE SCALE GENOMIC DNA]</scope>
    <source>
        <strain evidence="20 21">AR18</strain>
    </source>
</reference>
<comment type="subcellular location">
    <subcellularLocation>
        <location evidence="2 19">Cell membrane</location>
        <topology evidence="2 19">Multi-pass membrane protein</topology>
    </subcellularLocation>
</comment>
<evidence type="ECO:0000256" key="4">
    <source>
        <dbReference type="ARBA" id="ARBA00010561"/>
    </source>
</evidence>
<evidence type="ECO:0000256" key="7">
    <source>
        <dbReference type="ARBA" id="ARBA00022475"/>
    </source>
</evidence>
<dbReference type="AlphaFoldDB" id="A0A0U4C4E5"/>
<accession>A0A0U4C4E5</accession>
<dbReference type="Proteomes" id="UP000067689">
    <property type="component" value="Chromosome"/>
</dbReference>
<feature type="transmembrane region" description="Helical" evidence="19">
    <location>
        <begin position="233"/>
        <end position="250"/>
    </location>
</feature>
<evidence type="ECO:0000256" key="14">
    <source>
        <dbReference type="ARBA" id="ARBA00025228"/>
    </source>
</evidence>
<dbReference type="PANTHER" id="PTHR34148:SF1">
    <property type="entry name" value="ADENOSYLCOBINAMIDE-GDP RIBAZOLETRANSFERASE"/>
    <property type="match status" value="1"/>
</dbReference>
<protein>
    <recommendedName>
        <fullName evidence="6 19">Adenosylcobinamide-GDP ribazoletransferase</fullName>
        <ecNumber evidence="5 19">2.7.8.26</ecNumber>
    </recommendedName>
    <alternativeName>
        <fullName evidence="16 19">Cobalamin synthase</fullName>
    </alternativeName>
    <alternativeName>
        <fullName evidence="15 19">Cobalamin-5'-phosphate synthase</fullName>
    </alternativeName>
</protein>
<evidence type="ECO:0000256" key="12">
    <source>
        <dbReference type="ARBA" id="ARBA00022989"/>
    </source>
</evidence>